<dbReference type="UniPathway" id="UPA00074">
    <property type="reaction ID" value="UER00131"/>
</dbReference>
<reference evidence="8" key="1">
    <citation type="submission" date="2018-05" db="EMBL/GenBank/DDBJ databases">
        <authorList>
            <person name="Lanie J.A."/>
            <person name="Ng W.-L."/>
            <person name="Kazmierczak K.M."/>
            <person name="Andrzejewski T.M."/>
            <person name="Davidsen T.M."/>
            <person name="Wayne K.J."/>
            <person name="Tettelin H."/>
            <person name="Glass J.I."/>
            <person name="Rusch D."/>
            <person name="Podicherti R."/>
            <person name="Tsui H.-C.T."/>
            <person name="Winkler M.E."/>
        </authorList>
    </citation>
    <scope>NUCLEOTIDE SEQUENCE</scope>
</reference>
<dbReference type="GO" id="GO:0004639">
    <property type="term" value="F:phosphoribosylaminoimidazolesuccinocarboxamide synthase activity"/>
    <property type="evidence" value="ECO:0007669"/>
    <property type="project" value="UniProtKB-EC"/>
</dbReference>
<feature type="domain" description="SAICAR synthetase/ADE2 N-terminal" evidence="7">
    <location>
        <begin position="208"/>
        <end position="269"/>
    </location>
</feature>
<accession>A0A382HIS3</accession>
<evidence type="ECO:0000256" key="5">
    <source>
        <dbReference type="ARBA" id="ARBA00022755"/>
    </source>
</evidence>
<gene>
    <name evidence="8" type="ORF">METZ01_LOCUS239916</name>
</gene>
<evidence type="ECO:0000256" key="4">
    <source>
        <dbReference type="ARBA" id="ARBA00022741"/>
    </source>
</evidence>
<dbReference type="Pfam" id="PF01259">
    <property type="entry name" value="SAICAR_synt"/>
    <property type="match status" value="2"/>
</dbReference>
<organism evidence="8">
    <name type="scientific">marine metagenome</name>
    <dbReference type="NCBI Taxonomy" id="408172"/>
    <lineage>
        <taxon>unclassified sequences</taxon>
        <taxon>metagenomes</taxon>
        <taxon>ecological metagenomes</taxon>
    </lineage>
</organism>
<dbReference type="GO" id="GO:0006189">
    <property type="term" value="P:'de novo' IMP biosynthetic process"/>
    <property type="evidence" value="ECO:0007669"/>
    <property type="project" value="UniProtKB-UniPathway"/>
</dbReference>
<feature type="non-terminal residue" evidence="8">
    <location>
        <position position="1"/>
    </location>
</feature>
<evidence type="ECO:0000256" key="2">
    <source>
        <dbReference type="ARBA" id="ARBA00012217"/>
    </source>
</evidence>
<keyword evidence="4" id="KW-0547">Nucleotide-binding</keyword>
<dbReference type="Gene3D" id="3.30.470.20">
    <property type="entry name" value="ATP-grasp fold, B domain"/>
    <property type="match status" value="2"/>
</dbReference>
<comment type="pathway">
    <text evidence="1">Purine metabolism; IMP biosynthesis via de novo pathway; 5-amino-1-(5-phospho-D-ribosyl)imidazole-4-carboxamide from 5-amino-1-(5-phospho-D-ribosyl)imidazole-4-carboxylate: step 1/2.</text>
</comment>
<dbReference type="Gene3D" id="3.30.200.20">
    <property type="entry name" value="Phosphorylase Kinase, domain 1"/>
    <property type="match status" value="1"/>
</dbReference>
<evidence type="ECO:0000256" key="3">
    <source>
        <dbReference type="ARBA" id="ARBA00022598"/>
    </source>
</evidence>
<dbReference type="PANTHER" id="PTHR43599">
    <property type="entry name" value="MULTIFUNCTIONAL PROTEIN ADE2"/>
    <property type="match status" value="1"/>
</dbReference>
<keyword evidence="5" id="KW-0658">Purine biosynthesis</keyword>
<name>A0A382HIS3_9ZZZZ</name>
<dbReference type="PANTHER" id="PTHR43599:SF3">
    <property type="entry name" value="SI:DKEY-6E2.2"/>
    <property type="match status" value="1"/>
</dbReference>
<evidence type="ECO:0000313" key="8">
    <source>
        <dbReference type="EMBL" id="SVB87062.1"/>
    </source>
</evidence>
<feature type="domain" description="SAICAR synthetase/ADE2 N-terminal" evidence="7">
    <location>
        <begin position="3"/>
        <end position="122"/>
    </location>
</feature>
<evidence type="ECO:0000256" key="1">
    <source>
        <dbReference type="ARBA" id="ARBA00004672"/>
    </source>
</evidence>
<dbReference type="InterPro" id="IPR028923">
    <property type="entry name" value="SAICAR_synt/ADE2_N"/>
</dbReference>
<dbReference type="EC" id="6.3.2.6" evidence="2"/>
<sequence length="281" mass="32383">PHTIKIVAKDFLTGGDAARKEEITDIGIQKTKQASNVFKMLEFNNILTSFIKLISPNTILCDECKMLPLEFVIRRYAWGSFLLRNNQYKKDIINPHRFDKPVWEIFHKHSAVMPPHVNEPTQMEENEARDKFLKDGEWALGVYTDPYIKIGDRWELYSAKDPISDKSLMSTPSLLNAEELNKAVNNIIVPSFEALEKNWMEISTVDGPVHLVDIKFELGFRTKDKVLVLSDVVDNDSWRIWPGGRPDKQLDKQSFREGENLSNVSNKYQLVTELTNQFKGI</sequence>
<dbReference type="GO" id="GO:0005524">
    <property type="term" value="F:ATP binding"/>
    <property type="evidence" value="ECO:0007669"/>
    <property type="project" value="UniProtKB-KW"/>
</dbReference>
<proteinExistence type="predicted"/>
<dbReference type="SUPFAM" id="SSF56104">
    <property type="entry name" value="SAICAR synthase-like"/>
    <property type="match status" value="1"/>
</dbReference>
<protein>
    <recommendedName>
        <fullName evidence="2">phosphoribosylaminoimidazolesuccinocarboxamide synthase</fullName>
        <ecNumber evidence="2">6.3.2.6</ecNumber>
    </recommendedName>
</protein>
<dbReference type="InterPro" id="IPR050089">
    <property type="entry name" value="SAICAR_synthetase"/>
</dbReference>
<dbReference type="AlphaFoldDB" id="A0A382HIS3"/>
<evidence type="ECO:0000256" key="6">
    <source>
        <dbReference type="ARBA" id="ARBA00022840"/>
    </source>
</evidence>
<keyword evidence="3" id="KW-0436">Ligase</keyword>
<evidence type="ECO:0000259" key="7">
    <source>
        <dbReference type="Pfam" id="PF01259"/>
    </source>
</evidence>
<dbReference type="EMBL" id="UINC01061466">
    <property type="protein sequence ID" value="SVB87062.1"/>
    <property type="molecule type" value="Genomic_DNA"/>
</dbReference>
<keyword evidence="6" id="KW-0067">ATP-binding</keyword>